<evidence type="ECO:0000256" key="1">
    <source>
        <dbReference type="ARBA" id="ARBA00012513"/>
    </source>
</evidence>
<dbReference type="FunFam" id="1.10.510.10:FF:000060">
    <property type="entry name" value="G-type lectin S-receptor-like serine/threonine-protein kinase"/>
    <property type="match status" value="1"/>
</dbReference>
<dbReference type="AlphaFoldDB" id="A0ABD1IHI4"/>
<evidence type="ECO:0000313" key="13">
    <source>
        <dbReference type="EMBL" id="KAL1567273.1"/>
    </source>
</evidence>
<dbReference type="InterPro" id="IPR011009">
    <property type="entry name" value="Kinase-like_dom_sf"/>
</dbReference>
<evidence type="ECO:0000256" key="9">
    <source>
        <dbReference type="ARBA" id="ARBA00023180"/>
    </source>
</evidence>
<dbReference type="InterPro" id="IPR020635">
    <property type="entry name" value="Tyr_kinase_cat_dom"/>
</dbReference>
<evidence type="ECO:0000256" key="11">
    <source>
        <dbReference type="ARBA" id="ARBA00048679"/>
    </source>
</evidence>
<evidence type="ECO:0000256" key="10">
    <source>
        <dbReference type="ARBA" id="ARBA00047899"/>
    </source>
</evidence>
<evidence type="ECO:0000313" key="14">
    <source>
        <dbReference type="Proteomes" id="UP001567538"/>
    </source>
</evidence>
<dbReference type="PANTHER" id="PTHR27002">
    <property type="entry name" value="RECEPTOR-LIKE SERINE/THREONINE-PROTEIN KINASE SD1-8"/>
    <property type="match status" value="1"/>
</dbReference>
<evidence type="ECO:0000256" key="4">
    <source>
        <dbReference type="ARBA" id="ARBA00022729"/>
    </source>
</evidence>
<dbReference type="GO" id="GO:0005524">
    <property type="term" value="F:ATP binding"/>
    <property type="evidence" value="ECO:0007669"/>
    <property type="project" value="UniProtKB-KW"/>
</dbReference>
<gene>
    <name evidence="13" type="ORF">AAHA92_02768</name>
</gene>
<dbReference type="SUPFAM" id="SSF56112">
    <property type="entry name" value="Protein kinase-like (PK-like)"/>
    <property type="match status" value="1"/>
</dbReference>
<keyword evidence="4" id="KW-0732">Signal</keyword>
<keyword evidence="2" id="KW-0723">Serine/threonine-protein kinase</keyword>
<proteinExistence type="predicted"/>
<evidence type="ECO:0000256" key="3">
    <source>
        <dbReference type="ARBA" id="ARBA00022679"/>
    </source>
</evidence>
<dbReference type="PROSITE" id="PS00108">
    <property type="entry name" value="PROTEIN_KINASE_ST"/>
    <property type="match status" value="1"/>
</dbReference>
<evidence type="ECO:0000256" key="8">
    <source>
        <dbReference type="ARBA" id="ARBA00023157"/>
    </source>
</evidence>
<comment type="caution">
    <text evidence="13">The sequence shown here is derived from an EMBL/GenBank/DDBJ whole genome shotgun (WGS) entry which is preliminary data.</text>
</comment>
<dbReference type="InterPro" id="IPR000719">
    <property type="entry name" value="Prot_kinase_dom"/>
</dbReference>
<keyword evidence="3" id="KW-0808">Transferase</keyword>
<evidence type="ECO:0000256" key="7">
    <source>
        <dbReference type="ARBA" id="ARBA00022840"/>
    </source>
</evidence>
<reference evidence="13 14" key="1">
    <citation type="submission" date="2024-06" db="EMBL/GenBank/DDBJ databases">
        <title>A chromosome level genome sequence of Diviner's sage (Salvia divinorum).</title>
        <authorList>
            <person name="Ford S.A."/>
            <person name="Ro D.-K."/>
            <person name="Ness R.W."/>
            <person name="Phillips M.A."/>
        </authorList>
    </citation>
    <scope>NUCLEOTIDE SEQUENCE [LARGE SCALE GENOMIC DNA]</scope>
    <source>
        <strain evidence="13">SAF-2024a</strain>
        <tissue evidence="13">Leaf</tissue>
    </source>
</reference>
<sequence length="235" mass="26348">MLIYEYMPNHSLDMILFDETKSMSLHWPKRFHIINGIAKEPLYRHQDSRLRIIHRDLKASNILLDADVNPRISYFGLARSFGGNETEVQTHRVVRIYGYMAPEYAIDGLFSVKSEVSSFGVLVLEIVSGKKNRGFFVKDDNLSLLGHGGGSIKLVDPALGEVFDAAQVVRSINVGLLCLQNSVEDRPNISAVVFILRNEVALPQTKQPGFYTHQHVSADCSFSSSHNQISITMRG</sequence>
<dbReference type="PROSITE" id="PS50011">
    <property type="entry name" value="PROTEIN_KINASE_DOM"/>
    <property type="match status" value="1"/>
</dbReference>
<evidence type="ECO:0000256" key="6">
    <source>
        <dbReference type="ARBA" id="ARBA00022777"/>
    </source>
</evidence>
<accession>A0ABD1IHI4</accession>
<keyword evidence="9" id="KW-0325">Glycoprotein</keyword>
<comment type="catalytic activity">
    <reaction evidence="11">
        <text>L-seryl-[protein] + ATP = O-phospho-L-seryl-[protein] + ADP + H(+)</text>
        <dbReference type="Rhea" id="RHEA:17989"/>
        <dbReference type="Rhea" id="RHEA-COMP:9863"/>
        <dbReference type="Rhea" id="RHEA-COMP:11604"/>
        <dbReference type="ChEBI" id="CHEBI:15378"/>
        <dbReference type="ChEBI" id="CHEBI:29999"/>
        <dbReference type="ChEBI" id="CHEBI:30616"/>
        <dbReference type="ChEBI" id="CHEBI:83421"/>
        <dbReference type="ChEBI" id="CHEBI:456216"/>
        <dbReference type="EC" id="2.7.11.1"/>
    </reaction>
</comment>
<keyword evidence="6" id="KW-0418">Kinase</keyword>
<protein>
    <recommendedName>
        <fullName evidence="1">non-specific serine/threonine protein kinase</fullName>
        <ecNumber evidence="1">2.7.11.1</ecNumber>
    </recommendedName>
</protein>
<keyword evidence="8" id="KW-1015">Disulfide bond</keyword>
<comment type="catalytic activity">
    <reaction evidence="10">
        <text>L-threonyl-[protein] + ATP = O-phospho-L-threonyl-[protein] + ADP + H(+)</text>
        <dbReference type="Rhea" id="RHEA:46608"/>
        <dbReference type="Rhea" id="RHEA-COMP:11060"/>
        <dbReference type="Rhea" id="RHEA-COMP:11605"/>
        <dbReference type="ChEBI" id="CHEBI:15378"/>
        <dbReference type="ChEBI" id="CHEBI:30013"/>
        <dbReference type="ChEBI" id="CHEBI:30616"/>
        <dbReference type="ChEBI" id="CHEBI:61977"/>
        <dbReference type="ChEBI" id="CHEBI:456216"/>
        <dbReference type="EC" id="2.7.11.1"/>
    </reaction>
</comment>
<dbReference type="PANTHER" id="PTHR27002:SF851">
    <property type="entry name" value="G-TYPE LECTIN S-RECEPTOR-LIKE SERINE_THREONINE-PROTEIN KINASE SD1-1"/>
    <property type="match status" value="1"/>
</dbReference>
<dbReference type="GO" id="GO:0004674">
    <property type="term" value="F:protein serine/threonine kinase activity"/>
    <property type="evidence" value="ECO:0007669"/>
    <property type="project" value="UniProtKB-KW"/>
</dbReference>
<dbReference type="EMBL" id="JBEAFC010000002">
    <property type="protein sequence ID" value="KAL1567273.1"/>
    <property type="molecule type" value="Genomic_DNA"/>
</dbReference>
<dbReference type="Pfam" id="PF07714">
    <property type="entry name" value="PK_Tyr_Ser-Thr"/>
    <property type="match status" value="1"/>
</dbReference>
<evidence type="ECO:0000256" key="2">
    <source>
        <dbReference type="ARBA" id="ARBA00022527"/>
    </source>
</evidence>
<feature type="domain" description="Protein kinase" evidence="12">
    <location>
        <begin position="1"/>
        <end position="210"/>
    </location>
</feature>
<evidence type="ECO:0000259" key="12">
    <source>
        <dbReference type="PROSITE" id="PS50011"/>
    </source>
</evidence>
<keyword evidence="5" id="KW-0547">Nucleotide-binding</keyword>
<name>A0ABD1IHI4_SALDI</name>
<evidence type="ECO:0000256" key="5">
    <source>
        <dbReference type="ARBA" id="ARBA00022741"/>
    </source>
</evidence>
<dbReference type="EC" id="2.7.11.1" evidence="1"/>
<dbReference type="SMART" id="SM00219">
    <property type="entry name" value="TyrKc"/>
    <property type="match status" value="1"/>
</dbReference>
<dbReference type="InterPro" id="IPR008271">
    <property type="entry name" value="Ser/Thr_kinase_AS"/>
</dbReference>
<dbReference type="InterPro" id="IPR001245">
    <property type="entry name" value="Ser-Thr/Tyr_kinase_cat_dom"/>
</dbReference>
<dbReference type="Gene3D" id="1.10.510.10">
    <property type="entry name" value="Transferase(Phosphotransferase) domain 1"/>
    <property type="match status" value="1"/>
</dbReference>
<organism evidence="13 14">
    <name type="scientific">Salvia divinorum</name>
    <name type="common">Maria pastora</name>
    <name type="synonym">Diviner's sage</name>
    <dbReference type="NCBI Taxonomy" id="28513"/>
    <lineage>
        <taxon>Eukaryota</taxon>
        <taxon>Viridiplantae</taxon>
        <taxon>Streptophyta</taxon>
        <taxon>Embryophyta</taxon>
        <taxon>Tracheophyta</taxon>
        <taxon>Spermatophyta</taxon>
        <taxon>Magnoliopsida</taxon>
        <taxon>eudicotyledons</taxon>
        <taxon>Gunneridae</taxon>
        <taxon>Pentapetalae</taxon>
        <taxon>asterids</taxon>
        <taxon>lamiids</taxon>
        <taxon>Lamiales</taxon>
        <taxon>Lamiaceae</taxon>
        <taxon>Nepetoideae</taxon>
        <taxon>Mentheae</taxon>
        <taxon>Salviinae</taxon>
        <taxon>Salvia</taxon>
        <taxon>Salvia subgen. Calosphace</taxon>
    </lineage>
</organism>
<keyword evidence="14" id="KW-1185">Reference proteome</keyword>
<keyword evidence="7" id="KW-0067">ATP-binding</keyword>
<dbReference type="Proteomes" id="UP001567538">
    <property type="component" value="Unassembled WGS sequence"/>
</dbReference>